<dbReference type="AlphaFoldDB" id="A0A151WYY9"/>
<gene>
    <name evidence="2" type="ORF">ALC60_07993</name>
</gene>
<evidence type="ECO:0000313" key="3">
    <source>
        <dbReference type="Proteomes" id="UP000075809"/>
    </source>
</evidence>
<organism evidence="2 3">
    <name type="scientific">Mycetomoellerius zeteki</name>
    <dbReference type="NCBI Taxonomy" id="64791"/>
    <lineage>
        <taxon>Eukaryota</taxon>
        <taxon>Metazoa</taxon>
        <taxon>Ecdysozoa</taxon>
        <taxon>Arthropoda</taxon>
        <taxon>Hexapoda</taxon>
        <taxon>Insecta</taxon>
        <taxon>Pterygota</taxon>
        <taxon>Neoptera</taxon>
        <taxon>Endopterygota</taxon>
        <taxon>Hymenoptera</taxon>
        <taxon>Apocrita</taxon>
        <taxon>Aculeata</taxon>
        <taxon>Formicoidea</taxon>
        <taxon>Formicidae</taxon>
        <taxon>Myrmicinae</taxon>
        <taxon>Mycetomoellerius</taxon>
    </lineage>
</organism>
<feature type="region of interest" description="Disordered" evidence="1">
    <location>
        <begin position="1"/>
        <end position="31"/>
    </location>
</feature>
<feature type="non-terminal residue" evidence="2">
    <location>
        <position position="1"/>
    </location>
</feature>
<evidence type="ECO:0000256" key="1">
    <source>
        <dbReference type="SAM" id="MobiDB-lite"/>
    </source>
</evidence>
<accession>A0A151WYY9</accession>
<keyword evidence="3" id="KW-1185">Reference proteome</keyword>
<protein>
    <submittedName>
        <fullName evidence="2">Uncharacterized protein</fullName>
    </submittedName>
</protein>
<feature type="compositionally biased region" description="Basic and acidic residues" evidence="1">
    <location>
        <begin position="1"/>
        <end position="30"/>
    </location>
</feature>
<evidence type="ECO:0000313" key="2">
    <source>
        <dbReference type="EMBL" id="KYQ52915.1"/>
    </source>
</evidence>
<reference evidence="2 3" key="1">
    <citation type="submission" date="2015-09" db="EMBL/GenBank/DDBJ databases">
        <title>Trachymyrmex zeteki WGS genome.</title>
        <authorList>
            <person name="Nygaard S."/>
            <person name="Hu H."/>
            <person name="Boomsma J."/>
            <person name="Zhang G."/>
        </authorList>
    </citation>
    <scope>NUCLEOTIDE SEQUENCE [LARGE SCALE GENOMIC DNA]</scope>
    <source>
        <strain evidence="2">Tzet28-1</strain>
        <tissue evidence="2">Whole body</tissue>
    </source>
</reference>
<dbReference type="EMBL" id="KQ982650">
    <property type="protein sequence ID" value="KYQ52915.1"/>
    <property type="molecule type" value="Genomic_DNA"/>
</dbReference>
<dbReference type="Proteomes" id="UP000075809">
    <property type="component" value="Unassembled WGS sequence"/>
</dbReference>
<name>A0A151WYY9_9HYME</name>
<sequence length="98" mass="11808">KDMRLRKKEEKENAKKKEEEQEEEEKKMVEEGEEPFLDDLYLIGINRNRGLRLLSRKYFQGGTWVDEDCVYRFLLLAKRRAKESSSWVFCDPQAVDFD</sequence>
<proteinExistence type="predicted"/>